<accession>A0ABP1EYM6</accession>
<name>A0ABP1EYM6_9FLAO</name>
<dbReference type="RefSeq" id="WP_348717557.1">
    <property type="nucleotide sequence ID" value="NZ_CAXJIO010000012.1"/>
</dbReference>
<dbReference type="InterPro" id="IPR007837">
    <property type="entry name" value="DinB"/>
</dbReference>
<evidence type="ECO:0000313" key="3">
    <source>
        <dbReference type="EMBL" id="CAL2103366.1"/>
    </source>
</evidence>
<evidence type="ECO:0000313" key="4">
    <source>
        <dbReference type="Proteomes" id="UP001497527"/>
    </source>
</evidence>
<gene>
    <name evidence="3" type="ORF">T190423A01A_30480</name>
</gene>
<keyword evidence="2" id="KW-0479">Metal-binding</keyword>
<dbReference type="SUPFAM" id="SSF109854">
    <property type="entry name" value="DinB/YfiT-like putative metalloenzymes"/>
    <property type="match status" value="1"/>
</dbReference>
<dbReference type="Gene3D" id="1.20.120.450">
    <property type="entry name" value="dinb family like domain"/>
    <property type="match status" value="1"/>
</dbReference>
<sequence>MIDAIEKNLQRGIKLLSSITDEQYSNNTIPPYFSSIGSNMRHILDVFSCIFNGVDCCCVDFSDRERNTLAEQKTAEGIAYFERIIKQLKALEAEDFDKIISVTDDLGTGRVTANYTLGSALIQAHSHAIHHYASIGFIINQLGIELPDADFGYNPTTPRLAKVDS</sequence>
<organism evidence="3 4">
    <name type="scientific">Tenacibaculum polynesiense</name>
    <dbReference type="NCBI Taxonomy" id="3137857"/>
    <lineage>
        <taxon>Bacteria</taxon>
        <taxon>Pseudomonadati</taxon>
        <taxon>Bacteroidota</taxon>
        <taxon>Flavobacteriia</taxon>
        <taxon>Flavobacteriales</taxon>
        <taxon>Flavobacteriaceae</taxon>
        <taxon>Tenacibaculum</taxon>
    </lineage>
</organism>
<dbReference type="EMBL" id="CAXJIO010000012">
    <property type="protein sequence ID" value="CAL2103366.1"/>
    <property type="molecule type" value="Genomic_DNA"/>
</dbReference>
<dbReference type="Proteomes" id="UP001497527">
    <property type="component" value="Unassembled WGS sequence"/>
</dbReference>
<evidence type="ECO:0000256" key="1">
    <source>
        <dbReference type="ARBA" id="ARBA00008635"/>
    </source>
</evidence>
<comment type="caution">
    <text evidence="3">The sequence shown here is derived from an EMBL/GenBank/DDBJ whole genome shotgun (WGS) entry which is preliminary data.</text>
</comment>
<proteinExistence type="inferred from homology"/>
<dbReference type="InterPro" id="IPR034660">
    <property type="entry name" value="DinB/YfiT-like"/>
</dbReference>
<comment type="similarity">
    <text evidence="1">Belongs to the DinB family.</text>
</comment>
<evidence type="ECO:0000256" key="2">
    <source>
        <dbReference type="ARBA" id="ARBA00022723"/>
    </source>
</evidence>
<reference evidence="3 4" key="1">
    <citation type="submission" date="2024-05" db="EMBL/GenBank/DDBJ databases">
        <authorList>
            <person name="Duchaud E."/>
        </authorList>
    </citation>
    <scope>NUCLEOTIDE SEQUENCE [LARGE SCALE GENOMIC DNA]</scope>
    <source>
        <strain evidence="3">Ena-SAMPLE-TAB-13-05-2024-13:56:06:370-140308</strain>
    </source>
</reference>
<keyword evidence="4" id="KW-1185">Reference proteome</keyword>
<dbReference type="Pfam" id="PF05163">
    <property type="entry name" value="DinB"/>
    <property type="match status" value="1"/>
</dbReference>
<protein>
    <submittedName>
        <fullName evidence="3">DinB family protein</fullName>
    </submittedName>
</protein>